<gene>
    <name evidence="2" type="ORF">METZ01_LOCUS434593</name>
</gene>
<protein>
    <submittedName>
        <fullName evidence="2">Uncharacterized protein</fullName>
    </submittedName>
</protein>
<feature type="non-terminal residue" evidence="2">
    <location>
        <position position="97"/>
    </location>
</feature>
<feature type="non-terminal residue" evidence="2">
    <location>
        <position position="1"/>
    </location>
</feature>
<keyword evidence="1" id="KW-0812">Transmembrane</keyword>
<keyword evidence="1" id="KW-1133">Transmembrane helix</keyword>
<feature type="transmembrane region" description="Helical" evidence="1">
    <location>
        <begin position="61"/>
        <end position="82"/>
    </location>
</feature>
<evidence type="ECO:0000256" key="1">
    <source>
        <dbReference type="SAM" id="Phobius"/>
    </source>
</evidence>
<sequence>VPSEQQNQRALQGLTRTSKKRFRFEAENRFCLIGYSSTIIVLTLALMMGLDAFTASELASYAGLTLGYHLLVQGVGMAGLLTTRQSNHAVQRGAMLV</sequence>
<evidence type="ECO:0000313" key="2">
    <source>
        <dbReference type="EMBL" id="SVD81739.1"/>
    </source>
</evidence>
<organism evidence="2">
    <name type="scientific">marine metagenome</name>
    <dbReference type="NCBI Taxonomy" id="408172"/>
    <lineage>
        <taxon>unclassified sequences</taxon>
        <taxon>metagenomes</taxon>
        <taxon>ecological metagenomes</taxon>
    </lineage>
</organism>
<feature type="transmembrane region" description="Helical" evidence="1">
    <location>
        <begin position="30"/>
        <end position="49"/>
    </location>
</feature>
<proteinExistence type="predicted"/>
<name>A0A382YFI3_9ZZZZ</name>
<dbReference type="EMBL" id="UINC01175225">
    <property type="protein sequence ID" value="SVD81739.1"/>
    <property type="molecule type" value="Genomic_DNA"/>
</dbReference>
<accession>A0A382YFI3</accession>
<reference evidence="2" key="1">
    <citation type="submission" date="2018-05" db="EMBL/GenBank/DDBJ databases">
        <authorList>
            <person name="Lanie J.A."/>
            <person name="Ng W.-L."/>
            <person name="Kazmierczak K.M."/>
            <person name="Andrzejewski T.M."/>
            <person name="Davidsen T.M."/>
            <person name="Wayne K.J."/>
            <person name="Tettelin H."/>
            <person name="Glass J.I."/>
            <person name="Rusch D."/>
            <person name="Podicherti R."/>
            <person name="Tsui H.-C.T."/>
            <person name="Winkler M.E."/>
        </authorList>
    </citation>
    <scope>NUCLEOTIDE SEQUENCE</scope>
</reference>
<keyword evidence="1" id="KW-0472">Membrane</keyword>
<dbReference type="AlphaFoldDB" id="A0A382YFI3"/>